<dbReference type="GO" id="GO:0046872">
    <property type="term" value="F:metal ion binding"/>
    <property type="evidence" value="ECO:0007669"/>
    <property type="project" value="UniProtKB-KW"/>
</dbReference>
<dbReference type="Gene3D" id="3.30.420.40">
    <property type="match status" value="3"/>
</dbReference>
<sequence>MLIRRFARPYFGASTKCLCSTHSDTFFSSLLRSPSRLPRLQHIQAHPRLFTTATATTQTTCITPLSSSTIPTKTLLMPESSLPKRNRPLIALGIETSCDDTCAAIVTSDRRILSEVIRTQHHLHEPMGGIVPKLAHHAHMRNLPEAVKEAIQKADLGERGIQEIDIVAVTRGPGLAHCLGVGLNAAKTLAAALNKPLIGVHHMEAHALTARLTTTATLDSKFDFKEKDIEKTLSQKQQQQEQHAIEADPYPPFPFLTLLVSGGHTLLLVAHSVDHYTTLATTVDDSIGEAFDKTARELDIPWLSGRAGGPGASLEQFAKESKHPHRYLDQLPIPMSLRSSKHEMKFSFAGLKSAVTRIVHREKDSAAASASTAADSTITTPNSTTTTTTAAVMDEERKRDLAAGFQYCAIEHLCQKVEQGLHNCHKQGLEISSLVISGGVGRNATLRRKMEEICGRFEHHHIVKPAATVAAATANSSQATIAPVILSGKKRHVRVICPPPKLCTDNAVMIAWTGLERYQRGLIDPYDIDIIPKWPLDMLGTGVVPE</sequence>
<evidence type="ECO:0000256" key="6">
    <source>
        <dbReference type="ARBA" id="ARBA00048117"/>
    </source>
</evidence>
<dbReference type="InterPro" id="IPR000905">
    <property type="entry name" value="Gcp-like_dom"/>
</dbReference>
<dbReference type="CDD" id="cd24134">
    <property type="entry name" value="ASKHA_NBD_OSGEPL1_QRI7_euk"/>
    <property type="match status" value="1"/>
</dbReference>
<evidence type="ECO:0000256" key="1">
    <source>
        <dbReference type="ARBA" id="ARBA00012156"/>
    </source>
</evidence>
<evidence type="ECO:0000256" key="4">
    <source>
        <dbReference type="ARBA" id="ARBA00022723"/>
    </source>
</evidence>
<dbReference type="FunFam" id="3.30.420.40:FF:000012">
    <property type="entry name" value="tRNA N6-adenosine threonylcarbamoyltransferase"/>
    <property type="match status" value="1"/>
</dbReference>
<evidence type="ECO:0000256" key="3">
    <source>
        <dbReference type="ARBA" id="ARBA00022694"/>
    </source>
</evidence>
<comment type="subcellular location">
    <subcellularLocation>
        <location evidence="7">Mitochondrion</location>
    </subcellularLocation>
</comment>
<dbReference type="InterPro" id="IPR022450">
    <property type="entry name" value="TsaD"/>
</dbReference>
<dbReference type="RefSeq" id="XP_021876982.1">
    <property type="nucleotide sequence ID" value="XM_022025618.1"/>
</dbReference>
<comment type="function">
    <text evidence="7">Required for the formation of a threonylcarbamoyl group on adenosine at position 37 (t(6)A37) in mitochondrial tRNAs that read codons beginning with adenine. Probably involved in the transfer of the threonylcarbamoyl moiety of threonylcarbamoyl-AMP (TC-AMP) to the N6 group of A37. Involved in mitochondrial genome maintenance.</text>
</comment>
<feature type="domain" description="Gcp-like" evidence="8">
    <location>
        <begin position="250"/>
        <end position="458"/>
    </location>
</feature>
<dbReference type="GO" id="GO:0061711">
    <property type="term" value="F:tRNA N(6)-L-threonylcarbamoyladenine synthase activity"/>
    <property type="evidence" value="ECO:0007669"/>
    <property type="project" value="UniProtKB-EC"/>
</dbReference>
<dbReference type="Pfam" id="PF00814">
    <property type="entry name" value="TsaD"/>
    <property type="match status" value="2"/>
</dbReference>
<dbReference type="GO" id="GO:0005739">
    <property type="term" value="C:mitochondrion"/>
    <property type="evidence" value="ECO:0007669"/>
    <property type="project" value="UniProtKB-SubCell"/>
</dbReference>
<dbReference type="PROSITE" id="PS01016">
    <property type="entry name" value="GLYCOPROTEASE"/>
    <property type="match status" value="1"/>
</dbReference>
<organism evidence="9 10">
    <name type="scientific">Lobosporangium transversale</name>
    <dbReference type="NCBI Taxonomy" id="64571"/>
    <lineage>
        <taxon>Eukaryota</taxon>
        <taxon>Fungi</taxon>
        <taxon>Fungi incertae sedis</taxon>
        <taxon>Mucoromycota</taxon>
        <taxon>Mortierellomycotina</taxon>
        <taxon>Mortierellomycetes</taxon>
        <taxon>Mortierellales</taxon>
        <taxon>Mortierellaceae</taxon>
        <taxon>Lobosporangium</taxon>
    </lineage>
</organism>
<keyword evidence="5 7" id="KW-0012">Acyltransferase</keyword>
<evidence type="ECO:0000313" key="9">
    <source>
        <dbReference type="EMBL" id="ORZ05290.1"/>
    </source>
</evidence>
<dbReference type="GO" id="GO:0006508">
    <property type="term" value="P:proteolysis"/>
    <property type="evidence" value="ECO:0007669"/>
    <property type="project" value="UniProtKB-KW"/>
</dbReference>
<comment type="caution">
    <text evidence="9">The sequence shown here is derived from an EMBL/GenBank/DDBJ whole genome shotgun (WGS) entry which is preliminary data.</text>
</comment>
<dbReference type="Proteomes" id="UP000193648">
    <property type="component" value="Unassembled WGS sequence"/>
</dbReference>
<keyword evidence="9" id="KW-0378">Hydrolase</keyword>
<comment type="similarity">
    <text evidence="7">Belongs to the KAE1 / TsaD family.</text>
</comment>
<dbReference type="PANTHER" id="PTHR11735:SF6">
    <property type="entry name" value="TRNA N6-ADENOSINE THREONYLCARBAMOYLTRANSFERASE, MITOCHONDRIAL"/>
    <property type="match status" value="1"/>
</dbReference>
<proteinExistence type="inferred from homology"/>
<comment type="cofactor">
    <cofactor evidence="7">
        <name>a divalent metal cation</name>
        <dbReference type="ChEBI" id="CHEBI:60240"/>
    </cofactor>
    <text evidence="7">Binds 1 divalent metal cation per subunit.</text>
</comment>
<accession>A0A1Y2GCK3</accession>
<dbReference type="SUPFAM" id="SSF53067">
    <property type="entry name" value="Actin-like ATPase domain"/>
    <property type="match status" value="2"/>
</dbReference>
<reference evidence="9 10" key="1">
    <citation type="submission" date="2016-07" db="EMBL/GenBank/DDBJ databases">
        <title>Pervasive Adenine N6-methylation of Active Genes in Fungi.</title>
        <authorList>
            <consortium name="DOE Joint Genome Institute"/>
            <person name="Mondo S.J."/>
            <person name="Dannebaum R.O."/>
            <person name="Kuo R.C."/>
            <person name="Labutti K."/>
            <person name="Haridas S."/>
            <person name="Kuo A."/>
            <person name="Salamov A."/>
            <person name="Ahrendt S.R."/>
            <person name="Lipzen A."/>
            <person name="Sullivan W."/>
            <person name="Andreopoulos W.B."/>
            <person name="Clum A."/>
            <person name="Lindquist E."/>
            <person name="Daum C."/>
            <person name="Ramamoorthy G.K."/>
            <person name="Gryganskyi A."/>
            <person name="Culley D."/>
            <person name="Magnuson J.K."/>
            <person name="James T.Y."/>
            <person name="O'Malley M.A."/>
            <person name="Stajich J.E."/>
            <person name="Spatafora J.W."/>
            <person name="Visel A."/>
            <person name="Grigoriev I.V."/>
        </authorList>
    </citation>
    <scope>NUCLEOTIDE SEQUENCE [LARGE SCALE GENOMIC DNA]</scope>
    <source>
        <strain evidence="9 10">NRRL 3116</strain>
    </source>
</reference>
<dbReference type="STRING" id="64571.A0A1Y2GCK3"/>
<dbReference type="InParanoid" id="A0A1Y2GCK3"/>
<dbReference type="InterPro" id="IPR043129">
    <property type="entry name" value="ATPase_NBD"/>
</dbReference>
<dbReference type="AlphaFoldDB" id="A0A1Y2GCK3"/>
<keyword evidence="7" id="KW-0496">Mitochondrion</keyword>
<dbReference type="PANTHER" id="PTHR11735">
    <property type="entry name" value="TRNA N6-ADENOSINE THREONYLCARBAMOYLTRANSFERASE"/>
    <property type="match status" value="1"/>
</dbReference>
<keyword evidence="4 7" id="KW-0479">Metal-binding</keyword>
<feature type="domain" description="Gcp-like" evidence="8">
    <location>
        <begin position="112"/>
        <end position="214"/>
    </location>
</feature>
<evidence type="ECO:0000313" key="10">
    <source>
        <dbReference type="Proteomes" id="UP000193648"/>
    </source>
</evidence>
<dbReference type="GO" id="GO:0072670">
    <property type="term" value="P:mitochondrial tRNA threonylcarbamoyladenosine modification"/>
    <property type="evidence" value="ECO:0007669"/>
    <property type="project" value="TreeGrafter"/>
</dbReference>
<comment type="subunit">
    <text evidence="7">Homodimer.</text>
</comment>
<keyword evidence="2 7" id="KW-0808">Transferase</keyword>
<evidence type="ECO:0000259" key="8">
    <source>
        <dbReference type="Pfam" id="PF00814"/>
    </source>
</evidence>
<evidence type="ECO:0000256" key="2">
    <source>
        <dbReference type="ARBA" id="ARBA00022679"/>
    </source>
</evidence>
<dbReference type="OrthoDB" id="10259622at2759"/>
<dbReference type="GeneID" id="33567462"/>
<evidence type="ECO:0000256" key="7">
    <source>
        <dbReference type="HAMAP-Rule" id="MF_03179"/>
    </source>
</evidence>
<keyword evidence="10" id="KW-1185">Reference proteome</keyword>
<dbReference type="EMBL" id="MCFF01000051">
    <property type="protein sequence ID" value="ORZ05290.1"/>
    <property type="molecule type" value="Genomic_DNA"/>
</dbReference>
<dbReference type="InterPro" id="IPR017861">
    <property type="entry name" value="KAE1/TsaD"/>
</dbReference>
<dbReference type="FunCoup" id="A0A1Y2GCK3">
    <property type="interactions" value="417"/>
</dbReference>
<gene>
    <name evidence="9" type="ORF">BCR41DRAFT_361829</name>
</gene>
<dbReference type="PRINTS" id="PR00789">
    <property type="entry name" value="OSIALOPTASE"/>
</dbReference>
<evidence type="ECO:0000256" key="5">
    <source>
        <dbReference type="ARBA" id="ARBA00023315"/>
    </source>
</evidence>
<keyword evidence="9" id="KW-0645">Protease</keyword>
<keyword evidence="3 7" id="KW-0819">tRNA processing</keyword>
<protein>
    <recommendedName>
        <fullName evidence="1">N(6)-L-threonylcarbamoyladenine synthase</fullName>
        <ecNumber evidence="1">2.3.1.234</ecNumber>
    </recommendedName>
</protein>
<name>A0A1Y2GCK3_9FUNG</name>
<dbReference type="GO" id="GO:0008233">
    <property type="term" value="F:peptidase activity"/>
    <property type="evidence" value="ECO:0007669"/>
    <property type="project" value="UniProtKB-KW"/>
</dbReference>
<dbReference type="InterPro" id="IPR017860">
    <property type="entry name" value="Peptidase_M22_CS"/>
</dbReference>
<dbReference type="HAMAP" id="MF_01445">
    <property type="entry name" value="TsaD"/>
    <property type="match status" value="1"/>
</dbReference>
<comment type="catalytic activity">
    <reaction evidence="6 7">
        <text>L-threonylcarbamoyladenylate + adenosine(37) in tRNA = N(6)-L-threonylcarbamoyladenosine(37) in tRNA + AMP + H(+)</text>
        <dbReference type="Rhea" id="RHEA:37059"/>
        <dbReference type="Rhea" id="RHEA-COMP:10162"/>
        <dbReference type="Rhea" id="RHEA-COMP:10163"/>
        <dbReference type="ChEBI" id="CHEBI:15378"/>
        <dbReference type="ChEBI" id="CHEBI:73682"/>
        <dbReference type="ChEBI" id="CHEBI:74411"/>
        <dbReference type="ChEBI" id="CHEBI:74418"/>
        <dbReference type="ChEBI" id="CHEBI:456215"/>
        <dbReference type="EC" id="2.3.1.234"/>
    </reaction>
</comment>
<dbReference type="EC" id="2.3.1.234" evidence="1"/>